<accession>A0A0A0RX49</accession>
<keyword evidence="1" id="KW-0408">Iron</keyword>
<dbReference type="PROSITE" id="PS51471">
    <property type="entry name" value="FE2OG_OXY"/>
    <property type="match status" value="1"/>
</dbReference>
<dbReference type="AlphaFoldDB" id="A0A0A0RX49"/>
<dbReference type="InterPro" id="IPR005123">
    <property type="entry name" value="Oxoglu/Fe-dep_dioxygenase_dom"/>
</dbReference>
<dbReference type="InterPro" id="IPR026992">
    <property type="entry name" value="DIOX_N"/>
</dbReference>
<dbReference type="InterPro" id="IPR027443">
    <property type="entry name" value="IPNS-like_sf"/>
</dbReference>
<dbReference type="PANTHER" id="PTHR47990">
    <property type="entry name" value="2-OXOGLUTARATE (2OG) AND FE(II)-DEPENDENT OXYGENASE SUPERFAMILY PROTEIN-RELATED"/>
    <property type="match status" value="1"/>
</dbReference>
<evidence type="ECO:0000259" key="2">
    <source>
        <dbReference type="PROSITE" id="PS51471"/>
    </source>
</evidence>
<dbReference type="GO" id="GO:0046872">
    <property type="term" value="F:metal ion binding"/>
    <property type="evidence" value="ECO:0007669"/>
    <property type="project" value="UniProtKB-KW"/>
</dbReference>
<keyword evidence="1" id="KW-0479">Metal-binding</keyword>
<evidence type="ECO:0000313" key="3">
    <source>
        <dbReference type="EMBL" id="AIW06461.1"/>
    </source>
</evidence>
<dbReference type="Pfam" id="PF03171">
    <property type="entry name" value="2OG-FeII_Oxy"/>
    <property type="match status" value="1"/>
</dbReference>
<organism evidence="3">
    <name type="scientific">Dryodora glandiformis</name>
    <dbReference type="NCBI Taxonomy" id="1566677"/>
    <lineage>
        <taxon>Eukaryota</taxon>
        <taxon>Metazoa</taxon>
        <taxon>Ctenophora</taxon>
        <taxon>Tentaculata</taxon>
        <taxon>Cydippida</taxon>
        <taxon>Dryodoridae</taxon>
        <taxon>Dryodora</taxon>
    </lineage>
</organism>
<sequence length="352" mass="39218">MVAVQTNPLFSVPQLDYSEIASGEAREALIQVLQKYAFFYVVNIPGFDPKAELEAIKGFFEQPLDVKKKSASKKHTPDNSNILRGYGYTTNIEGSPIEEVFNVGQYESREVKKSQFSSTAEFISREPNKWPKEGECGPGSSSNFRDVISNGFQVRMRLARTLLEEIAAGVGFGDLPDKFKEAEFSSFYLKKYTERDNKDNEKIYAPEAGYQMRTKEGKVLSIPSHIDTTVTLLATYSNGGLQAEYDGEWHDVPSVMGSLLVMTGSLISELSDDQIPALVHRVIDIKRDRYSTPFFFNPSFNADISRSVSGKTTKTGAQFATFGPWQVTQLHRDEPLLLTSTSLATVPSNHSS</sequence>
<protein>
    <submittedName>
        <fullName evidence="3">Putative isopenicillin-n-synthase</fullName>
    </submittedName>
</protein>
<proteinExistence type="evidence at transcript level"/>
<dbReference type="GO" id="GO:0016491">
    <property type="term" value="F:oxidoreductase activity"/>
    <property type="evidence" value="ECO:0007669"/>
    <property type="project" value="UniProtKB-KW"/>
</dbReference>
<dbReference type="InterPro" id="IPR044861">
    <property type="entry name" value="IPNS-like_FE2OG_OXY"/>
</dbReference>
<dbReference type="EMBL" id="KM233811">
    <property type="protein sequence ID" value="AIW06461.1"/>
    <property type="molecule type" value="mRNA"/>
</dbReference>
<comment type="similarity">
    <text evidence="1">Belongs to the iron/ascorbate-dependent oxidoreductase family.</text>
</comment>
<feature type="domain" description="Fe2OG dioxygenase" evidence="2">
    <location>
        <begin position="202"/>
        <end position="298"/>
    </location>
</feature>
<dbReference type="Pfam" id="PF14226">
    <property type="entry name" value="DIOX_N"/>
    <property type="match status" value="1"/>
</dbReference>
<reference evidence="3" key="1">
    <citation type="journal article" date="2015" name="PLoS ONE">
        <title>Occurrence of Isopenicillin-N-Synthase Homologs in Bioluminescent Ctenophores and Implications for Coelenterazine Biosynthesis.</title>
        <authorList>
            <person name="Francis W.R."/>
            <person name="Shaner N.C."/>
            <person name="Christianson L.M."/>
            <person name="Powers M.L."/>
            <person name="Haddock S.H."/>
        </authorList>
    </citation>
    <scope>NUCLEOTIDE SEQUENCE</scope>
</reference>
<name>A0A0A0RX49_9METZ</name>
<dbReference type="Gene3D" id="2.60.120.330">
    <property type="entry name" value="B-lactam Antibiotic, Isopenicillin N Synthase, Chain"/>
    <property type="match status" value="1"/>
</dbReference>
<dbReference type="SUPFAM" id="SSF51197">
    <property type="entry name" value="Clavaminate synthase-like"/>
    <property type="match status" value="1"/>
</dbReference>
<dbReference type="InterPro" id="IPR050231">
    <property type="entry name" value="Iron_ascorbate_oxido_reductase"/>
</dbReference>
<evidence type="ECO:0000256" key="1">
    <source>
        <dbReference type="RuleBase" id="RU003682"/>
    </source>
</evidence>
<keyword evidence="1" id="KW-0560">Oxidoreductase</keyword>